<dbReference type="RefSeq" id="WP_132088956.1">
    <property type="nucleotide sequence ID" value="NZ_JANKAQ010000001.1"/>
</dbReference>
<dbReference type="OrthoDB" id="1651292at2"/>
<evidence type="ECO:0000313" key="2">
    <source>
        <dbReference type="Proteomes" id="UP000295711"/>
    </source>
</evidence>
<dbReference type="AlphaFoldDB" id="A0A4V2SDZ6"/>
<dbReference type="InterPro" id="IPR012347">
    <property type="entry name" value="Ferritin-like"/>
</dbReference>
<accession>A0A4V2SDZ6</accession>
<gene>
    <name evidence="1" type="ORF">EV212_102254</name>
</gene>
<name>A0A4V2SDZ6_9FIRM</name>
<dbReference type="Gene3D" id="1.20.1260.10">
    <property type="match status" value="1"/>
</dbReference>
<comment type="caution">
    <text evidence="1">The sequence shown here is derived from an EMBL/GenBank/DDBJ whole genome shotgun (WGS) entry which is preliminary data.</text>
</comment>
<dbReference type="Proteomes" id="UP000295711">
    <property type="component" value="Unassembled WGS sequence"/>
</dbReference>
<organism evidence="1 2">
    <name type="scientific">Frisingicoccus caecimuris</name>
    <dbReference type="NCBI Taxonomy" id="1796636"/>
    <lineage>
        <taxon>Bacteria</taxon>
        <taxon>Bacillati</taxon>
        <taxon>Bacillota</taxon>
        <taxon>Clostridia</taxon>
        <taxon>Lachnospirales</taxon>
        <taxon>Lachnospiraceae</taxon>
        <taxon>Frisingicoccus</taxon>
    </lineage>
</organism>
<keyword evidence="2" id="KW-1185">Reference proteome</keyword>
<sequence>MTNKDTLCLLKECDSGTKMAVSSIDEILDKTEDSRLKQLLSETKNHHEKLGNEIHTLLIQQGSKDQEPTPMAKGMSWLKTNMKMGMDKSDATIADLMTDGCNMGIKYLHKYLNQYTDADSKAKDICKRLISIEETLRQDLRCYL</sequence>
<evidence type="ECO:0000313" key="1">
    <source>
        <dbReference type="EMBL" id="TCO85936.1"/>
    </source>
</evidence>
<reference evidence="1 2" key="1">
    <citation type="submission" date="2019-03" db="EMBL/GenBank/DDBJ databases">
        <title>Genomic Encyclopedia of Type Strains, Phase IV (KMG-IV): sequencing the most valuable type-strain genomes for metagenomic binning, comparative biology and taxonomic classification.</title>
        <authorList>
            <person name="Goeker M."/>
        </authorList>
    </citation>
    <scope>NUCLEOTIDE SEQUENCE [LARGE SCALE GENOMIC DNA]</scope>
    <source>
        <strain evidence="1 2">DSM 28559</strain>
    </source>
</reference>
<proteinExistence type="predicted"/>
<protein>
    <recommendedName>
        <fullName evidence="3">DUF2383 domain-containing protein</fullName>
    </recommendedName>
</protein>
<dbReference type="EMBL" id="SLXA01000002">
    <property type="protein sequence ID" value="TCO85936.1"/>
    <property type="molecule type" value="Genomic_DNA"/>
</dbReference>
<evidence type="ECO:0008006" key="3">
    <source>
        <dbReference type="Google" id="ProtNLM"/>
    </source>
</evidence>